<proteinExistence type="predicted"/>
<reference evidence="4 5" key="1">
    <citation type="submission" date="2022-11" db="EMBL/GenBank/DDBJ databases">
        <title>The characterization of three novel Bacteroidetes species and genomic analysis of their roles in tidal elemental geochemical cycles.</title>
        <authorList>
            <person name="Ma K."/>
        </authorList>
    </citation>
    <scope>NUCLEOTIDE SEQUENCE [LARGE SCALE GENOMIC DNA]</scope>
    <source>
        <strain evidence="4 5">M17</strain>
    </source>
</reference>
<evidence type="ECO:0000256" key="1">
    <source>
        <dbReference type="ARBA" id="ARBA00022679"/>
    </source>
</evidence>
<dbReference type="InterPro" id="IPR016181">
    <property type="entry name" value="Acyl_CoA_acyltransferase"/>
</dbReference>
<feature type="domain" description="N-acetyltransferase" evidence="3">
    <location>
        <begin position="150"/>
        <end position="284"/>
    </location>
</feature>
<accession>A0ABT3RVY0</accession>
<dbReference type="PROSITE" id="PS51186">
    <property type="entry name" value="GNAT"/>
    <property type="match status" value="2"/>
</dbReference>
<dbReference type="Proteomes" id="UP001209885">
    <property type="component" value="Unassembled WGS sequence"/>
</dbReference>
<dbReference type="PANTHER" id="PTHR43420">
    <property type="entry name" value="ACETYLTRANSFERASE"/>
    <property type="match status" value="1"/>
</dbReference>
<dbReference type="PANTHER" id="PTHR43420:SF12">
    <property type="entry name" value="N-ACETYLTRANSFERASE DOMAIN-CONTAINING PROTEIN"/>
    <property type="match status" value="1"/>
</dbReference>
<dbReference type="Gene3D" id="3.40.630.30">
    <property type="match status" value="2"/>
</dbReference>
<keyword evidence="1" id="KW-0808">Transferase</keyword>
<evidence type="ECO:0000313" key="5">
    <source>
        <dbReference type="Proteomes" id="UP001209885"/>
    </source>
</evidence>
<dbReference type="EMBL" id="JAPFQN010000009">
    <property type="protein sequence ID" value="MCX2745315.1"/>
    <property type="molecule type" value="Genomic_DNA"/>
</dbReference>
<gene>
    <name evidence="4" type="ORF">OO013_15665</name>
</gene>
<dbReference type="SUPFAM" id="SSF55729">
    <property type="entry name" value="Acyl-CoA N-acyltransferases (Nat)"/>
    <property type="match status" value="2"/>
</dbReference>
<dbReference type="Pfam" id="PF00583">
    <property type="entry name" value="Acetyltransf_1"/>
    <property type="match status" value="2"/>
</dbReference>
<organism evidence="4 5">
    <name type="scientific">Mangrovivirga halotolerans</name>
    <dbReference type="NCBI Taxonomy" id="2993936"/>
    <lineage>
        <taxon>Bacteria</taxon>
        <taxon>Pseudomonadati</taxon>
        <taxon>Bacteroidota</taxon>
        <taxon>Cytophagia</taxon>
        <taxon>Cytophagales</taxon>
        <taxon>Mangrovivirgaceae</taxon>
        <taxon>Mangrovivirga</taxon>
    </lineage>
</organism>
<dbReference type="RefSeq" id="WP_266057872.1">
    <property type="nucleotide sequence ID" value="NZ_JAPFQN010000009.1"/>
</dbReference>
<sequence length="284" mass="33009">MYINSLKNISFKKINSAFQLAFADYEVHWNSDELKAMLSRRGFDPELSFAVFEGEDIVSFILNGTGYFNNQKTVYDTGTGTVKEYRGKGFVSEILEYSLPWLKKRNIRQYLLEVLQHNHKAISIYKNFGFEITREFNFFRQAVKNINNKVHYRKLPVQLIKVDLNPILSATNFWDFHPSWQNSFEAIERQESNFNITGAFIEQTLIGYSVSDPHSGDLMQIAVDKNHRRQGVGSSLLNEFLKYNHHNTVKIINADSDCLSMTKFLESKNINISGKQFEMMKKLN</sequence>
<evidence type="ECO:0000256" key="2">
    <source>
        <dbReference type="ARBA" id="ARBA00023315"/>
    </source>
</evidence>
<protein>
    <submittedName>
        <fullName evidence="4">GNAT family N-acetyltransferase</fullName>
    </submittedName>
</protein>
<comment type="caution">
    <text evidence="4">The sequence shown here is derived from an EMBL/GenBank/DDBJ whole genome shotgun (WGS) entry which is preliminary data.</text>
</comment>
<keyword evidence="2" id="KW-0012">Acyltransferase</keyword>
<evidence type="ECO:0000313" key="4">
    <source>
        <dbReference type="EMBL" id="MCX2745315.1"/>
    </source>
</evidence>
<name>A0ABT3RVY0_9BACT</name>
<dbReference type="InterPro" id="IPR000182">
    <property type="entry name" value="GNAT_dom"/>
</dbReference>
<keyword evidence="5" id="KW-1185">Reference proteome</keyword>
<dbReference type="InterPro" id="IPR050680">
    <property type="entry name" value="YpeA/RimI_acetyltransf"/>
</dbReference>
<dbReference type="CDD" id="cd04301">
    <property type="entry name" value="NAT_SF"/>
    <property type="match status" value="1"/>
</dbReference>
<evidence type="ECO:0000259" key="3">
    <source>
        <dbReference type="PROSITE" id="PS51186"/>
    </source>
</evidence>
<feature type="domain" description="N-acetyltransferase" evidence="3">
    <location>
        <begin position="1"/>
        <end position="156"/>
    </location>
</feature>